<dbReference type="KEGG" id="tbg:TbgDal_III3320"/>
<comment type="subcellular location">
    <subcellularLocation>
        <location evidence="3">Nucleus</location>
    </subcellularLocation>
</comment>
<dbReference type="Gene3D" id="3.30.70.590">
    <property type="entry name" value="Poly(A) polymerase predicted RNA binding domain"/>
    <property type="match status" value="1"/>
</dbReference>
<dbReference type="AlphaFoldDB" id="C9ZKY5"/>
<dbReference type="VEuPathDB" id="TriTrypDB:Tbg972.3.3320"/>
<feature type="domain" description="Poly(A) polymerase central" evidence="13">
    <location>
        <begin position="188"/>
        <end position="329"/>
    </location>
</feature>
<gene>
    <name evidence="15" type="ORF">TbgDal_III3320</name>
</gene>
<keyword evidence="9" id="KW-0547">Nucleotide-binding</keyword>
<accession>C9ZKY5</accession>
<evidence type="ECO:0000259" key="14">
    <source>
        <dbReference type="Pfam" id="PF20750"/>
    </source>
</evidence>
<dbReference type="GO" id="GO:0006397">
    <property type="term" value="P:mRNA processing"/>
    <property type="evidence" value="ECO:0007669"/>
    <property type="project" value="UniProtKB-KW"/>
</dbReference>
<evidence type="ECO:0000256" key="12">
    <source>
        <dbReference type="ARBA" id="ARBA00023242"/>
    </source>
</evidence>
<dbReference type="GO" id="GO:0005634">
    <property type="term" value="C:nucleus"/>
    <property type="evidence" value="ECO:0007669"/>
    <property type="project" value="UniProtKB-SubCell"/>
</dbReference>
<evidence type="ECO:0000256" key="11">
    <source>
        <dbReference type="ARBA" id="ARBA00022842"/>
    </source>
</evidence>
<comment type="similarity">
    <text evidence="4">Belongs to the poly(A) polymerase family.</text>
</comment>
<evidence type="ECO:0000256" key="2">
    <source>
        <dbReference type="ARBA" id="ARBA00001946"/>
    </source>
</evidence>
<dbReference type="EC" id="2.7.7.19" evidence="5"/>
<evidence type="ECO:0000256" key="1">
    <source>
        <dbReference type="ARBA" id="ARBA00001936"/>
    </source>
</evidence>
<evidence type="ECO:0000256" key="5">
    <source>
        <dbReference type="ARBA" id="ARBA00012388"/>
    </source>
</evidence>
<evidence type="ECO:0000313" key="15">
    <source>
        <dbReference type="EMBL" id="CBH09993.1"/>
    </source>
</evidence>
<protein>
    <recommendedName>
        <fullName evidence="5">polynucleotide adenylyltransferase</fullName>
        <ecNumber evidence="5">2.7.7.19</ecNumber>
    </recommendedName>
</protein>
<dbReference type="InterPro" id="IPR011068">
    <property type="entry name" value="NuclTrfase_I-like_C"/>
</dbReference>
<keyword evidence="10" id="KW-0067">ATP-binding</keyword>
<organism evidence="15 16">
    <name type="scientific">Trypanosoma brucei gambiense (strain MHOM/CI/86/DAL972)</name>
    <dbReference type="NCBI Taxonomy" id="679716"/>
    <lineage>
        <taxon>Eukaryota</taxon>
        <taxon>Discoba</taxon>
        <taxon>Euglenozoa</taxon>
        <taxon>Kinetoplastea</taxon>
        <taxon>Metakinetoplastina</taxon>
        <taxon>Trypanosomatida</taxon>
        <taxon>Trypanosomatidae</taxon>
        <taxon>Trypanosoma</taxon>
    </lineage>
</organism>
<dbReference type="SUPFAM" id="SSF55003">
    <property type="entry name" value="PAP/Archaeal CCA-adding enzyme, C-terminal domain"/>
    <property type="match status" value="1"/>
</dbReference>
<evidence type="ECO:0000256" key="9">
    <source>
        <dbReference type="ARBA" id="ARBA00022741"/>
    </source>
</evidence>
<dbReference type="GO" id="GO:0046872">
    <property type="term" value="F:metal ion binding"/>
    <property type="evidence" value="ECO:0007669"/>
    <property type="project" value="UniProtKB-KW"/>
</dbReference>
<dbReference type="EMBL" id="FN554966">
    <property type="protein sequence ID" value="CBH09993.1"/>
    <property type="molecule type" value="Genomic_DNA"/>
</dbReference>
<evidence type="ECO:0000259" key="13">
    <source>
        <dbReference type="Pfam" id="PF04928"/>
    </source>
</evidence>
<evidence type="ECO:0000313" key="16">
    <source>
        <dbReference type="Proteomes" id="UP000002316"/>
    </source>
</evidence>
<evidence type="ECO:0000256" key="8">
    <source>
        <dbReference type="ARBA" id="ARBA00022723"/>
    </source>
</evidence>
<evidence type="ECO:0000256" key="7">
    <source>
        <dbReference type="ARBA" id="ARBA00022679"/>
    </source>
</evidence>
<dbReference type="PANTHER" id="PTHR10682:SF10">
    <property type="entry name" value="POLYNUCLEOTIDE ADENYLYLTRANSFERASE"/>
    <property type="match status" value="1"/>
</dbReference>
<keyword evidence="11" id="KW-0460">Magnesium</keyword>
<dbReference type="SUPFAM" id="SSF81301">
    <property type="entry name" value="Nucleotidyltransferase"/>
    <property type="match status" value="1"/>
</dbReference>
<dbReference type="FunFam" id="1.10.1410.10:FF:000032">
    <property type="entry name" value="PolyA polymerase"/>
    <property type="match status" value="1"/>
</dbReference>
<keyword evidence="15" id="KW-0548">Nucleotidyltransferase</keyword>
<reference evidence="16" key="1">
    <citation type="journal article" date="2010" name="PLoS Negl. Trop. Dis.">
        <title>The genome sequence of Trypanosoma brucei gambiense, causative agent of chronic human african trypanosomiasis.</title>
        <authorList>
            <person name="Jackson A.P."/>
            <person name="Sanders M."/>
            <person name="Berry A."/>
            <person name="McQuillan J."/>
            <person name="Aslett M.A."/>
            <person name="Quail M.A."/>
            <person name="Chukualim B."/>
            <person name="Capewell P."/>
            <person name="MacLeod A."/>
            <person name="Melville S.E."/>
            <person name="Gibson W."/>
            <person name="Barry J.D."/>
            <person name="Berriman M."/>
            <person name="Hertz-Fowler C."/>
        </authorList>
    </citation>
    <scope>NUCLEOTIDE SEQUENCE [LARGE SCALE GENOMIC DNA]</scope>
    <source>
        <strain evidence="16">MHOM/CI/86/DAL972</strain>
    </source>
</reference>
<comment type="cofactor">
    <cofactor evidence="2">
        <name>Mg(2+)</name>
        <dbReference type="ChEBI" id="CHEBI:18420"/>
    </cofactor>
</comment>
<evidence type="ECO:0000256" key="6">
    <source>
        <dbReference type="ARBA" id="ARBA00022664"/>
    </source>
</evidence>
<evidence type="ECO:0000256" key="4">
    <source>
        <dbReference type="ARBA" id="ARBA00010912"/>
    </source>
</evidence>
<dbReference type="GO" id="GO:0003723">
    <property type="term" value="F:RNA binding"/>
    <property type="evidence" value="ECO:0007669"/>
    <property type="project" value="InterPro"/>
</dbReference>
<dbReference type="GeneID" id="23859121"/>
<dbReference type="InterPro" id="IPR007012">
    <property type="entry name" value="PolA_pol_cen_dom"/>
</dbReference>
<dbReference type="Pfam" id="PF04928">
    <property type="entry name" value="PAP_central"/>
    <property type="match status" value="1"/>
</dbReference>
<keyword evidence="6" id="KW-0507">mRNA processing</keyword>
<keyword evidence="12" id="KW-0539">Nucleus</keyword>
<dbReference type="RefSeq" id="XP_011772284.1">
    <property type="nucleotide sequence ID" value="XM_011773982.1"/>
</dbReference>
<dbReference type="CDD" id="cd05402">
    <property type="entry name" value="NT_PAP_TUTase"/>
    <property type="match status" value="1"/>
</dbReference>
<dbReference type="Pfam" id="PF20750">
    <property type="entry name" value="PAP_NTPase"/>
    <property type="match status" value="1"/>
</dbReference>
<evidence type="ECO:0000256" key="3">
    <source>
        <dbReference type="ARBA" id="ARBA00004123"/>
    </source>
</evidence>
<dbReference type="GO" id="GO:0005524">
    <property type="term" value="F:ATP binding"/>
    <property type="evidence" value="ECO:0007669"/>
    <property type="project" value="UniProtKB-KW"/>
</dbReference>
<feature type="domain" description="Poly(A) polymerase nucleotidyltransferase" evidence="14">
    <location>
        <begin position="6"/>
        <end position="181"/>
    </location>
</feature>
<dbReference type="InterPro" id="IPR048840">
    <property type="entry name" value="PolA_pol_NTPase"/>
</dbReference>
<dbReference type="InterPro" id="IPR043519">
    <property type="entry name" value="NT_sf"/>
</dbReference>
<dbReference type="SUPFAM" id="SSF81631">
    <property type="entry name" value="PAP/OAS1 substrate-binding domain"/>
    <property type="match status" value="1"/>
</dbReference>
<dbReference type="PANTHER" id="PTHR10682">
    <property type="entry name" value="POLY A POLYMERASE"/>
    <property type="match status" value="1"/>
</dbReference>
<proteinExistence type="inferred from homology"/>
<dbReference type="OrthoDB" id="412748at2759"/>
<evidence type="ECO:0000256" key="10">
    <source>
        <dbReference type="ARBA" id="ARBA00022840"/>
    </source>
</evidence>
<dbReference type="Gene3D" id="3.30.460.10">
    <property type="entry name" value="Beta Polymerase, domain 2"/>
    <property type="match status" value="1"/>
</dbReference>
<dbReference type="GO" id="GO:1990817">
    <property type="term" value="F:poly(A) RNA polymerase activity"/>
    <property type="evidence" value="ECO:0007669"/>
    <property type="project" value="UniProtKB-EC"/>
</dbReference>
<name>C9ZKY5_TRYB9</name>
<comment type="cofactor">
    <cofactor evidence="1">
        <name>Mn(2+)</name>
        <dbReference type="ChEBI" id="CHEBI:29035"/>
    </cofactor>
</comment>
<dbReference type="GO" id="GO:0031123">
    <property type="term" value="P:RNA 3'-end processing"/>
    <property type="evidence" value="ECO:0007669"/>
    <property type="project" value="InterPro"/>
</dbReference>
<sequence>MEWMYGPTKPLEVPRPQDHDYDESEMLYGVLAECPSISPNPVLTLVESMALRIVQRHSQNTQEQWARAYPFGSCGLSAAVAESDLDVALICPSVLTTDIFFDEFPRLLYNSVGPVSVVAARVPVVKFEYRGTAVDVVFVSVGLPQPPTEEQMLDDSFLLKVARETRPSANGIRFTFEIKRRLPVPYDVFTAVLKTVKLWAMRRMVYGNVYTYPNGAVLAIMVARVCQVLPSSHPSTLLRFFFLFYTQWMSRHDRISPVYLTATLEGRGRIPGLPDSWKPSKDKICCDLFPVISPAYPYVNDASSVGRCGLEALYSEITRVQCILTEVRTLPLEEMWEPYRIEEEYSTFLVVGVSCAGHSMAETEQALSVWSSYVASRLRILIYSIERHAQARPCPRKIRLKKDNHVGGSSCFLSVNFLIGVKAKEGGPTPQPSLFTEACGEFHHAVKEGCNNDSIPWSFQRNDRAMHWPRVKFLEVHQVLHLLQDLK</sequence>
<keyword evidence="8" id="KW-0479">Metal-binding</keyword>
<dbReference type="Gene3D" id="1.10.1410.10">
    <property type="match status" value="1"/>
</dbReference>
<keyword evidence="7 15" id="KW-0808">Transferase</keyword>
<dbReference type="Proteomes" id="UP000002316">
    <property type="component" value="Chromosome 3"/>
</dbReference>